<dbReference type="PROSITE" id="PS50928">
    <property type="entry name" value="ABC_TM1"/>
    <property type="match status" value="1"/>
</dbReference>
<dbReference type="GeneID" id="74307918"/>
<protein>
    <submittedName>
        <fullName evidence="7">ABC transporter permease</fullName>
    </submittedName>
</protein>
<keyword evidence="3 5" id="KW-1133">Transmembrane helix</keyword>
<keyword evidence="8" id="KW-1185">Reference proteome</keyword>
<accession>A0A9E7TGR0</accession>
<dbReference type="NCBIfam" id="NF038017">
    <property type="entry name" value="ABC_perm1"/>
    <property type="match status" value="1"/>
</dbReference>
<feature type="domain" description="ABC transmembrane type-1" evidence="6">
    <location>
        <begin position="26"/>
        <end position="222"/>
    </location>
</feature>
<dbReference type="Proteomes" id="UP001060368">
    <property type="component" value="Chromosome"/>
</dbReference>
<dbReference type="Gene3D" id="1.10.3720.10">
    <property type="entry name" value="MetI-like"/>
    <property type="match status" value="1"/>
</dbReference>
<evidence type="ECO:0000259" key="6">
    <source>
        <dbReference type="PROSITE" id="PS50928"/>
    </source>
</evidence>
<evidence type="ECO:0000256" key="1">
    <source>
        <dbReference type="ARBA" id="ARBA00004141"/>
    </source>
</evidence>
<feature type="transmembrane region" description="Helical" evidence="5">
    <location>
        <begin position="30"/>
        <end position="53"/>
    </location>
</feature>
<keyword evidence="5" id="KW-0813">Transport</keyword>
<evidence type="ECO:0000256" key="2">
    <source>
        <dbReference type="ARBA" id="ARBA00022692"/>
    </source>
</evidence>
<feature type="transmembrane region" description="Helical" evidence="5">
    <location>
        <begin position="65"/>
        <end position="85"/>
    </location>
</feature>
<dbReference type="InterPro" id="IPR049783">
    <property type="entry name" value="ABC_perm_TupB-like"/>
</dbReference>
<dbReference type="SUPFAM" id="SSF161098">
    <property type="entry name" value="MetI-like"/>
    <property type="match status" value="1"/>
</dbReference>
<dbReference type="EMBL" id="CP096115">
    <property type="protein sequence ID" value="UUX91587.1"/>
    <property type="molecule type" value="Genomic_DNA"/>
</dbReference>
<name>A0A9E7TGR0_9EURY</name>
<evidence type="ECO:0000256" key="4">
    <source>
        <dbReference type="ARBA" id="ARBA00023136"/>
    </source>
</evidence>
<evidence type="ECO:0000313" key="8">
    <source>
        <dbReference type="Proteomes" id="UP001060368"/>
    </source>
</evidence>
<proteinExistence type="inferred from homology"/>
<evidence type="ECO:0000313" key="7">
    <source>
        <dbReference type="EMBL" id="UUX91587.1"/>
    </source>
</evidence>
<feature type="transmembrane region" description="Helical" evidence="5">
    <location>
        <begin position="154"/>
        <end position="181"/>
    </location>
</feature>
<dbReference type="PANTHER" id="PTHR43632">
    <property type="entry name" value="PERMEASE COMPONENT OF TUNGSTATE ABC TRANSPORTER"/>
    <property type="match status" value="1"/>
</dbReference>
<evidence type="ECO:0000256" key="3">
    <source>
        <dbReference type="ARBA" id="ARBA00022989"/>
    </source>
</evidence>
<dbReference type="Pfam" id="PF00528">
    <property type="entry name" value="BPD_transp_1"/>
    <property type="match status" value="1"/>
</dbReference>
<keyword evidence="2 5" id="KW-0812">Transmembrane</keyword>
<organism evidence="7 8">
    <name type="scientific">Methanoplanus endosymbiosus</name>
    <dbReference type="NCBI Taxonomy" id="33865"/>
    <lineage>
        <taxon>Archaea</taxon>
        <taxon>Methanobacteriati</taxon>
        <taxon>Methanobacteriota</taxon>
        <taxon>Stenosarchaea group</taxon>
        <taxon>Methanomicrobia</taxon>
        <taxon>Methanomicrobiales</taxon>
        <taxon>Methanomicrobiaceae</taxon>
        <taxon>Methanoplanus</taxon>
    </lineage>
</organism>
<gene>
    <name evidence="7" type="ORF">L6E24_09410</name>
</gene>
<keyword evidence="4 5" id="KW-0472">Membrane</keyword>
<comment type="similarity">
    <text evidence="5">Belongs to the binding-protein-dependent transport system permease family.</text>
</comment>
<sequence>MNYIAEGVYQAFVMIITLNPDVVDITLRTLTITLSATLIASVICIPLGIYIAFNEFYGRKTLISVIQTLYALPTVVVGLVMYMILSNNGPLGFLDLLFTSTGVMLGQVVLILPIITGLTISALSNLDSTIRDTIVSLGATTGQFFSSMILEARFAIMSAVIMGFSRAISEVGAAIMIGGNIKGHTRILTTAITLETNIGNFSLSVALGIILLLIALTVTMIVSRFQQS</sequence>
<dbReference type="KEGG" id="mend:L6E24_09410"/>
<dbReference type="GO" id="GO:0005886">
    <property type="term" value="C:plasma membrane"/>
    <property type="evidence" value="ECO:0007669"/>
    <property type="project" value="UniProtKB-SubCell"/>
</dbReference>
<dbReference type="AlphaFoldDB" id="A0A9E7TGR0"/>
<evidence type="ECO:0000256" key="5">
    <source>
        <dbReference type="RuleBase" id="RU363032"/>
    </source>
</evidence>
<dbReference type="GO" id="GO:0055085">
    <property type="term" value="P:transmembrane transport"/>
    <property type="evidence" value="ECO:0007669"/>
    <property type="project" value="InterPro"/>
</dbReference>
<reference evidence="7" key="1">
    <citation type="submission" date="2022-04" db="EMBL/GenBank/DDBJ databases">
        <title>Complete genome of Methanoplanus endosymbiosus DSM 3599.</title>
        <authorList>
            <person name="Chen S.-C."/>
            <person name="You Y.-T."/>
            <person name="Zhou Y.-Z."/>
            <person name="Lai M.-C."/>
        </authorList>
    </citation>
    <scope>NUCLEOTIDE SEQUENCE</scope>
    <source>
        <strain evidence="7">DSM 3599</strain>
    </source>
</reference>
<dbReference type="InterPro" id="IPR035906">
    <property type="entry name" value="MetI-like_sf"/>
</dbReference>
<comment type="subcellular location">
    <subcellularLocation>
        <location evidence="5">Cell membrane</location>
        <topology evidence="5">Multi-pass membrane protein</topology>
    </subcellularLocation>
    <subcellularLocation>
        <location evidence="1">Membrane</location>
        <topology evidence="1">Multi-pass membrane protein</topology>
    </subcellularLocation>
</comment>
<dbReference type="PANTHER" id="PTHR43632:SF1">
    <property type="entry name" value="PERMEASE COMPONENT OF TUNGSTATE ABC TRANSPORTER"/>
    <property type="match status" value="1"/>
</dbReference>
<dbReference type="RefSeq" id="WP_257741739.1">
    <property type="nucleotide sequence ID" value="NZ_CP096115.1"/>
</dbReference>
<feature type="transmembrane region" description="Helical" evidence="5">
    <location>
        <begin position="201"/>
        <end position="222"/>
    </location>
</feature>
<dbReference type="InterPro" id="IPR000515">
    <property type="entry name" value="MetI-like"/>
</dbReference>
<feature type="transmembrane region" description="Helical" evidence="5">
    <location>
        <begin position="97"/>
        <end position="123"/>
    </location>
</feature>
<dbReference type="CDD" id="cd06261">
    <property type="entry name" value="TM_PBP2"/>
    <property type="match status" value="1"/>
</dbReference>